<organism evidence="2">
    <name type="scientific">hydrothermal vent metagenome</name>
    <dbReference type="NCBI Taxonomy" id="652676"/>
    <lineage>
        <taxon>unclassified sequences</taxon>
        <taxon>metagenomes</taxon>
        <taxon>ecological metagenomes</taxon>
    </lineage>
</organism>
<feature type="domain" description="Copper-binding protein MbnP-like" evidence="1">
    <location>
        <begin position="37"/>
        <end position="238"/>
    </location>
</feature>
<dbReference type="AlphaFoldDB" id="A0A3B0VA24"/>
<evidence type="ECO:0000313" key="2">
    <source>
        <dbReference type="EMBL" id="VAW28764.1"/>
    </source>
</evidence>
<dbReference type="InterPro" id="IPR046863">
    <property type="entry name" value="MbnP-like_dom"/>
</dbReference>
<dbReference type="EMBL" id="UOET01000285">
    <property type="protein sequence ID" value="VAW28764.1"/>
    <property type="molecule type" value="Genomic_DNA"/>
</dbReference>
<name>A0A3B0VA24_9ZZZZ</name>
<dbReference type="PROSITE" id="PS51257">
    <property type="entry name" value="PROKAR_LIPOPROTEIN"/>
    <property type="match status" value="1"/>
</dbReference>
<reference evidence="2" key="1">
    <citation type="submission" date="2018-06" db="EMBL/GenBank/DDBJ databases">
        <authorList>
            <person name="Zhirakovskaya E."/>
        </authorList>
    </citation>
    <scope>NUCLEOTIDE SEQUENCE</scope>
</reference>
<accession>A0A3B0VA24</accession>
<proteinExistence type="predicted"/>
<gene>
    <name evidence="2" type="ORF">MNBD_BACTEROID07-889</name>
</gene>
<evidence type="ECO:0000259" key="1">
    <source>
        <dbReference type="Pfam" id="PF20243"/>
    </source>
</evidence>
<dbReference type="Pfam" id="PF20243">
    <property type="entry name" value="MbnP"/>
    <property type="match status" value="1"/>
</dbReference>
<sequence>MNFWKKHLLKTITLLLLTGLLLAFASCKKTPAPEKTGHMMVTFEHSVGQQLLEYDTIKYVNAAGNPYMVTNIQYFISDICLHKVNGDSVLFEKNDQNQNIHYVDTDLPDTWQWQLPDSIPEGQYSSISFTFGLNKKENVSLRFPNPPESAMFWPQYLGGGYHYMKLNGKWRDTSGVIHPFNFHLGIGQEYDSLGKPVKFIQNYFKVTLPKSSFSISGGQTVHLALNMDVNEWFENPNVFDLNVWGGKIMQNQTAMHLACQNGHNVFTLKNIQVLLPEK</sequence>
<protein>
    <recommendedName>
        <fullName evidence="1">Copper-binding protein MbnP-like domain-containing protein</fullName>
    </recommendedName>
</protein>